<comment type="caution">
    <text evidence="1">The sequence shown here is derived from an EMBL/GenBank/DDBJ whole genome shotgun (WGS) entry which is preliminary data.</text>
</comment>
<feature type="non-terminal residue" evidence="1">
    <location>
        <position position="74"/>
    </location>
</feature>
<dbReference type="EMBL" id="BLLF01000914">
    <property type="protein sequence ID" value="GFH15875.1"/>
    <property type="molecule type" value="Genomic_DNA"/>
</dbReference>
<proteinExistence type="predicted"/>
<evidence type="ECO:0000313" key="1">
    <source>
        <dbReference type="EMBL" id="GFH15875.1"/>
    </source>
</evidence>
<reference evidence="1 2" key="1">
    <citation type="submission" date="2020-02" db="EMBL/GenBank/DDBJ databases">
        <title>Draft genome sequence of Haematococcus lacustris strain NIES-144.</title>
        <authorList>
            <person name="Morimoto D."/>
            <person name="Nakagawa S."/>
            <person name="Yoshida T."/>
            <person name="Sawayama S."/>
        </authorList>
    </citation>
    <scope>NUCLEOTIDE SEQUENCE [LARGE SCALE GENOMIC DNA]</scope>
    <source>
        <strain evidence="1 2">NIES-144</strain>
    </source>
</reference>
<feature type="non-terminal residue" evidence="1">
    <location>
        <position position="1"/>
    </location>
</feature>
<protein>
    <submittedName>
        <fullName evidence="1">Uncharacterized protein</fullName>
    </submittedName>
</protein>
<evidence type="ECO:0000313" key="2">
    <source>
        <dbReference type="Proteomes" id="UP000485058"/>
    </source>
</evidence>
<accession>A0A699Z2U6</accession>
<sequence>ANIVAGSPYFKLLTGRILGYKEENVRSYVVATSPPGALTVELLALVDSDIRKLSKAAPRLPWSSQPDSRGKKSK</sequence>
<dbReference type="Proteomes" id="UP000485058">
    <property type="component" value="Unassembled WGS sequence"/>
</dbReference>
<name>A0A699Z2U6_HAELA</name>
<gene>
    <name evidence="1" type="ORF">HaLaN_12189</name>
</gene>
<keyword evidence="2" id="KW-1185">Reference proteome</keyword>
<organism evidence="1 2">
    <name type="scientific">Haematococcus lacustris</name>
    <name type="common">Green alga</name>
    <name type="synonym">Haematococcus pluvialis</name>
    <dbReference type="NCBI Taxonomy" id="44745"/>
    <lineage>
        <taxon>Eukaryota</taxon>
        <taxon>Viridiplantae</taxon>
        <taxon>Chlorophyta</taxon>
        <taxon>core chlorophytes</taxon>
        <taxon>Chlorophyceae</taxon>
        <taxon>CS clade</taxon>
        <taxon>Chlamydomonadales</taxon>
        <taxon>Haematococcaceae</taxon>
        <taxon>Haematococcus</taxon>
    </lineage>
</organism>
<dbReference type="AlphaFoldDB" id="A0A699Z2U6"/>